<comment type="caution">
    <text evidence="2">The sequence shown here is derived from an EMBL/GenBank/DDBJ whole genome shotgun (WGS) entry which is preliminary data.</text>
</comment>
<evidence type="ECO:0000313" key="3">
    <source>
        <dbReference type="Proteomes" id="UP000722791"/>
    </source>
</evidence>
<feature type="region of interest" description="Disordered" evidence="1">
    <location>
        <begin position="217"/>
        <end position="246"/>
    </location>
</feature>
<feature type="non-terminal residue" evidence="2">
    <location>
        <position position="1"/>
    </location>
</feature>
<dbReference type="AlphaFoldDB" id="A0A8J4DCB7"/>
<evidence type="ECO:0000256" key="1">
    <source>
        <dbReference type="SAM" id="MobiDB-lite"/>
    </source>
</evidence>
<accession>A0A8J4DCB7</accession>
<feature type="compositionally biased region" description="Low complexity" evidence="1">
    <location>
        <begin position="101"/>
        <end position="114"/>
    </location>
</feature>
<name>A0A8J4DCB7_9CHLO</name>
<proteinExistence type="predicted"/>
<protein>
    <submittedName>
        <fullName evidence="2">Uncharacterized protein</fullName>
    </submittedName>
</protein>
<dbReference type="Proteomes" id="UP000722791">
    <property type="component" value="Unassembled WGS sequence"/>
</dbReference>
<sequence>AVKSSKASKAEAAEPGGRTVSRQAAKSAERIAAAEVTADVKGRGVQHLTDTGVAAPPSGPSEPRAAVLKVAAPKTCAFNNAEGLHRVDLSGDASRMTPFAAASAATGPGAATAGRKTRRNRNRRTAEATISVLAADSAPDAAAAARAATAAVAGGAIEPVQNLDLGVSDGAGTDLVPLPAALDAGSADTGKQMSRGTTRPTPQDAAELFPAADAAMLESGRPDGSGAGSKPFHAPGDSAMRVPGNGGPDTCSDVPAEAGGEVMVEMGEVGGANIDGAVTSSSTIHSLEQDLMLAALRRRDVDEASERLAEGLAAIVNDLARRKQPDQE</sequence>
<reference evidence="2" key="1">
    <citation type="journal article" date="2021" name="Proc. Natl. Acad. Sci. U.S.A.">
        <title>Three genomes in the algal genus Volvox reveal the fate of a haploid sex-determining region after a transition to homothallism.</title>
        <authorList>
            <person name="Yamamoto K."/>
            <person name="Hamaji T."/>
            <person name="Kawai-Toyooka H."/>
            <person name="Matsuzaki R."/>
            <person name="Takahashi F."/>
            <person name="Nishimura Y."/>
            <person name="Kawachi M."/>
            <person name="Noguchi H."/>
            <person name="Minakuchi Y."/>
            <person name="Umen J.G."/>
            <person name="Toyoda A."/>
            <person name="Nozaki H."/>
        </authorList>
    </citation>
    <scope>NUCLEOTIDE SEQUENCE</scope>
    <source>
        <strain evidence="2">NIES-3785</strain>
    </source>
</reference>
<feature type="region of interest" description="Disordered" evidence="1">
    <location>
        <begin position="101"/>
        <end position="124"/>
    </location>
</feature>
<feature type="region of interest" description="Disordered" evidence="1">
    <location>
        <begin position="1"/>
        <end position="63"/>
    </location>
</feature>
<feature type="compositionally biased region" description="Low complexity" evidence="1">
    <location>
        <begin position="24"/>
        <end position="34"/>
    </location>
</feature>
<organism evidence="2 3">
    <name type="scientific">Volvox reticuliferus</name>
    <dbReference type="NCBI Taxonomy" id="1737510"/>
    <lineage>
        <taxon>Eukaryota</taxon>
        <taxon>Viridiplantae</taxon>
        <taxon>Chlorophyta</taxon>
        <taxon>core chlorophytes</taxon>
        <taxon>Chlorophyceae</taxon>
        <taxon>CS clade</taxon>
        <taxon>Chlamydomonadales</taxon>
        <taxon>Volvocaceae</taxon>
        <taxon>Volvox</taxon>
    </lineage>
</organism>
<feature type="compositionally biased region" description="Polar residues" evidence="1">
    <location>
        <begin position="189"/>
        <end position="201"/>
    </location>
</feature>
<feature type="non-terminal residue" evidence="2">
    <location>
        <position position="328"/>
    </location>
</feature>
<feature type="region of interest" description="Disordered" evidence="1">
    <location>
        <begin position="184"/>
        <end position="203"/>
    </location>
</feature>
<gene>
    <name evidence="2" type="ORF">Vretimale_5031</name>
</gene>
<evidence type="ECO:0000313" key="2">
    <source>
        <dbReference type="EMBL" id="GIM00107.1"/>
    </source>
</evidence>
<dbReference type="EMBL" id="BNCQ01000007">
    <property type="protein sequence ID" value="GIM00107.1"/>
    <property type="molecule type" value="Genomic_DNA"/>
</dbReference>